<dbReference type="AlphaFoldDB" id="A0AAV2NF56"/>
<sequence>MDALELHDARSESRGRLALLPRTVCQVVAKEYSTYFETRRTYACRFDPRECVRCTAALRPKVAIYNSIHSRNYNVGDSPLIQFHLQRSFTGYRDFAGTPNSSSIEFPK</sequence>
<dbReference type="Proteomes" id="UP001497644">
    <property type="component" value="Chromosome 14"/>
</dbReference>
<dbReference type="EMBL" id="OZ034837">
    <property type="protein sequence ID" value="CAL1678801.1"/>
    <property type="molecule type" value="Genomic_DNA"/>
</dbReference>
<keyword evidence="2" id="KW-1185">Reference proteome</keyword>
<evidence type="ECO:0000313" key="2">
    <source>
        <dbReference type="Proteomes" id="UP001497644"/>
    </source>
</evidence>
<proteinExistence type="predicted"/>
<reference evidence="1" key="1">
    <citation type="submission" date="2024-04" db="EMBL/GenBank/DDBJ databases">
        <authorList>
            <consortium name="Molecular Ecology Group"/>
        </authorList>
    </citation>
    <scope>NUCLEOTIDE SEQUENCE</scope>
</reference>
<accession>A0AAV2NF56</accession>
<evidence type="ECO:0000313" key="1">
    <source>
        <dbReference type="EMBL" id="CAL1678801.1"/>
    </source>
</evidence>
<name>A0AAV2NF56_9HYME</name>
<protein>
    <submittedName>
        <fullName evidence="1">Uncharacterized protein</fullName>
    </submittedName>
</protein>
<organism evidence="1 2">
    <name type="scientific">Lasius platythorax</name>
    <dbReference type="NCBI Taxonomy" id="488582"/>
    <lineage>
        <taxon>Eukaryota</taxon>
        <taxon>Metazoa</taxon>
        <taxon>Ecdysozoa</taxon>
        <taxon>Arthropoda</taxon>
        <taxon>Hexapoda</taxon>
        <taxon>Insecta</taxon>
        <taxon>Pterygota</taxon>
        <taxon>Neoptera</taxon>
        <taxon>Endopterygota</taxon>
        <taxon>Hymenoptera</taxon>
        <taxon>Apocrita</taxon>
        <taxon>Aculeata</taxon>
        <taxon>Formicoidea</taxon>
        <taxon>Formicidae</taxon>
        <taxon>Formicinae</taxon>
        <taxon>Lasius</taxon>
        <taxon>Lasius</taxon>
    </lineage>
</organism>
<gene>
    <name evidence="1" type="ORF">LPLAT_LOCUS4573</name>
</gene>